<dbReference type="EMBL" id="JBANMG010000004">
    <property type="protein sequence ID" value="KAK6954873.1"/>
    <property type="molecule type" value="Genomic_DNA"/>
</dbReference>
<evidence type="ECO:0000313" key="1">
    <source>
        <dbReference type="EMBL" id="KAK6954873.1"/>
    </source>
</evidence>
<organism evidence="1 2">
    <name type="scientific">Daldinia eschscholtzii</name>
    <dbReference type="NCBI Taxonomy" id="292717"/>
    <lineage>
        <taxon>Eukaryota</taxon>
        <taxon>Fungi</taxon>
        <taxon>Dikarya</taxon>
        <taxon>Ascomycota</taxon>
        <taxon>Pezizomycotina</taxon>
        <taxon>Sordariomycetes</taxon>
        <taxon>Xylariomycetidae</taxon>
        <taxon>Xylariales</taxon>
        <taxon>Hypoxylaceae</taxon>
        <taxon>Daldinia</taxon>
    </lineage>
</organism>
<proteinExistence type="predicted"/>
<keyword evidence="2" id="KW-1185">Reference proteome</keyword>
<protein>
    <submittedName>
        <fullName evidence="1">Uncharacterized protein</fullName>
    </submittedName>
</protein>
<evidence type="ECO:0000313" key="2">
    <source>
        <dbReference type="Proteomes" id="UP001369815"/>
    </source>
</evidence>
<sequence>MGSNETNESPWVVKQEQIDRFFDRVEKRRASAAFIQGPHACGKSTTMMAHILSQAQAKVPGAPVVYILPSSVECAVLRRYLVSDQFNKELPAAIANDIATELPENYTLPAGCLLITHYKQMLEWFSSNGKKFPFGNRAVIAMDIETNPTADGEILLGRILEWASSCFEVENPAAAVMVISPFASRRTEWILDYLVRRKPDVIRIPEGANPPIKFTPMGEPWEEDVAKMVIEAMRPNAARGCRTIFGVTSLRDLMIRHDIEALDKSTDLNRLAAFINEEGVILLENYFQYSLPVNDLHSFVSEDSLRGPHFDLGTFQMIRVSRRKNRAEILREQSWLLKSRVARENVVFYTTRASSRFEDLPDIEPSGTAYAADIYWTLLRLVGEWPSKSFSSMPVRRVPIAAAGIEIVNRLVFLGCITHSGSGCMLTQKGSDVLMTKRCILPDVDFHVACLIASASYRANTQRPNVMRVIIRLAALLQVGIGNVYRKVDMIKQPSVYEVRRMCKGAGASLARKGALWIALGLWQAAVHTGKKALGSYITDGLYRMAFPDEWLMINPAAMQKARNIVGALEAAYGLQPFVDGEELSATELTGEEVMFIERELLSAYRHNLVVVSSDVQTSPFDVVSSRDVQIGGGEILNIRDECEEDSLCLAIYFQLAMRGSDYFVHDVTAIPGDLLKEVDEDTGVRIADSIASTMTSES</sequence>
<dbReference type="Proteomes" id="UP001369815">
    <property type="component" value="Unassembled WGS sequence"/>
</dbReference>
<name>A0AAX6MR05_9PEZI</name>
<reference evidence="1 2" key="1">
    <citation type="journal article" date="2024" name="Front Chem Biol">
        <title>Unveiling the potential of Daldinia eschscholtzii MFLUCC 19-0629 through bioactivity and bioinformatics studies for enhanced sustainable agriculture production.</title>
        <authorList>
            <person name="Brooks S."/>
            <person name="Weaver J.A."/>
            <person name="Klomchit A."/>
            <person name="Alharthi S.A."/>
            <person name="Onlamun T."/>
            <person name="Nurani R."/>
            <person name="Vong T.K."/>
            <person name="Alberti F."/>
            <person name="Greco C."/>
        </authorList>
    </citation>
    <scope>NUCLEOTIDE SEQUENCE [LARGE SCALE GENOMIC DNA]</scope>
    <source>
        <strain evidence="1">MFLUCC 19-0629</strain>
    </source>
</reference>
<accession>A0AAX6MR05</accession>
<dbReference type="AlphaFoldDB" id="A0AAX6MR05"/>
<gene>
    <name evidence="1" type="ORF">Daesc_004845</name>
</gene>
<comment type="caution">
    <text evidence="1">The sequence shown here is derived from an EMBL/GenBank/DDBJ whole genome shotgun (WGS) entry which is preliminary data.</text>
</comment>